<accession>A0ABX8APF0</accession>
<dbReference type="EMBL" id="CP074126">
    <property type="protein sequence ID" value="QUS56610.1"/>
    <property type="molecule type" value="Genomic_DNA"/>
</dbReference>
<sequence length="572" mass="61442">MQVALPSQVGMFKVIKALFFNLLIIAGLQLTGGFLTVSHAQTVTCPDDGRITFSLEAEVCNDVYSTYSNSQNGFVLEYSGSGTFIIQLRKNGALAADSAFTITSGSWTNYGNGHSKTCNNSSSDCNFSFSDISENGDRYTFSATLLTGSTEAVNASVIITRASVQGNASPSATAAANLSVARTSLIIGNRPNFSGLMQQPPSKSANPMGYLALNGSETGQNVFFMTSLNRIRIGMAAGEQKQADHQRRNQAYPALAFAPLSQKSLSTGAFNPLLTMAPREQDTKQAAIENAIGVSDSPSSSGQIQPEPEPFTGVPYGADYDVWIRLSGNRGKNGDASSNFWIGHVGGHVFLSPDLIVGGLLQLDWVSTSDSSIGQQGRGGGWMIGPYAAARFFDQRLYLDLNASWGRGSNDVGAIGTNEENNFNSYRWLVAGKLSGPIDYQNWRFTPEIGVSYFREEADGFFDSAGTHIAGQTAAQGEVLFGPYIRYTYRLDEDTFLLPSLGITGRWNFGVENPSSIASPVLESGDIRARVDGGLTGVFRRGVSLDVKGYYDGFGVANFYNYGGDLRLNVPF</sequence>
<name>A0ABX8APF0_9HYPH</name>
<dbReference type="SUPFAM" id="SSF103515">
    <property type="entry name" value="Autotransporter"/>
    <property type="match status" value="1"/>
</dbReference>
<evidence type="ECO:0000313" key="3">
    <source>
        <dbReference type="Proteomes" id="UP000680706"/>
    </source>
</evidence>
<keyword evidence="3" id="KW-1185">Reference proteome</keyword>
<reference evidence="2 3" key="1">
    <citation type="journal article" date="2021" name="Angew. Chem. Int. Ed. Engl.">
        <title>A novel family of nonribosomal peptides modulate collective behavior in Pseudovibrio bacteria isolated from marine sponges.</title>
        <authorList>
            <person name="Ioca L.P."/>
            <person name="Dai Y."/>
            <person name="Kunakom S."/>
            <person name="Diaz-Espinosa J."/>
            <person name="Krunic A."/>
            <person name="Crnkovic C.M."/>
            <person name="Orjala J."/>
            <person name="Sanchez L.M."/>
            <person name="Ferreira A.G."/>
            <person name="Berlinck R.G.S."/>
            <person name="Eustaquio A.S."/>
        </authorList>
    </citation>
    <scope>NUCLEOTIDE SEQUENCE [LARGE SCALE GENOMIC DNA]</scope>
    <source>
        <strain evidence="2 3">Ab134</strain>
    </source>
</reference>
<dbReference type="Proteomes" id="UP000680706">
    <property type="component" value="Chromosome"/>
</dbReference>
<dbReference type="PROSITE" id="PS51208">
    <property type="entry name" value="AUTOTRANSPORTER"/>
    <property type="match status" value="1"/>
</dbReference>
<dbReference type="InterPro" id="IPR036709">
    <property type="entry name" value="Autotransporte_beta_dom_sf"/>
</dbReference>
<dbReference type="SMART" id="SM00869">
    <property type="entry name" value="Autotransporter"/>
    <property type="match status" value="1"/>
</dbReference>
<organism evidence="2 3">
    <name type="scientific">Pseudovibrio brasiliensis</name>
    <dbReference type="NCBI Taxonomy" id="1898042"/>
    <lineage>
        <taxon>Bacteria</taxon>
        <taxon>Pseudomonadati</taxon>
        <taxon>Pseudomonadota</taxon>
        <taxon>Alphaproteobacteria</taxon>
        <taxon>Hyphomicrobiales</taxon>
        <taxon>Stappiaceae</taxon>
        <taxon>Pseudovibrio</taxon>
    </lineage>
</organism>
<proteinExistence type="predicted"/>
<gene>
    <name evidence="2" type="ORF">KGB56_04010</name>
</gene>
<feature type="domain" description="Autotransporter" evidence="1">
    <location>
        <begin position="315"/>
        <end position="572"/>
    </location>
</feature>
<dbReference type="InterPro" id="IPR005546">
    <property type="entry name" value="Autotransporte_beta"/>
</dbReference>
<evidence type="ECO:0000259" key="1">
    <source>
        <dbReference type="PROSITE" id="PS51208"/>
    </source>
</evidence>
<protein>
    <submittedName>
        <fullName evidence="2">Autotransporter outer membrane beta-barrel domain-containing protein</fullName>
    </submittedName>
</protein>
<dbReference type="Gene3D" id="2.40.128.130">
    <property type="entry name" value="Autotransporter beta-domain"/>
    <property type="match status" value="1"/>
</dbReference>
<evidence type="ECO:0000313" key="2">
    <source>
        <dbReference type="EMBL" id="QUS56610.1"/>
    </source>
</evidence>
<dbReference type="RefSeq" id="WP_075699547.1">
    <property type="nucleotide sequence ID" value="NZ_CP074126.1"/>
</dbReference>